<dbReference type="RefSeq" id="WP_110064403.1">
    <property type="nucleotide sequence ID" value="NZ_QGTW01000003.1"/>
</dbReference>
<dbReference type="Proteomes" id="UP000247150">
    <property type="component" value="Unassembled WGS sequence"/>
</dbReference>
<reference evidence="1 2" key="1">
    <citation type="submission" date="2018-05" db="EMBL/GenBank/DDBJ databases">
        <title>Freshwater and sediment microbial communities from various areas in North America, analyzing microbe dynamics in response to fracking.</title>
        <authorList>
            <person name="Lamendella R."/>
        </authorList>
    </citation>
    <scope>NUCLEOTIDE SEQUENCE [LARGE SCALE GENOMIC DNA]</scope>
    <source>
        <strain evidence="1 2">15_TX</strain>
    </source>
</reference>
<dbReference type="EMBL" id="QGTW01000003">
    <property type="protein sequence ID" value="PWW30546.1"/>
    <property type="molecule type" value="Genomic_DNA"/>
</dbReference>
<evidence type="ECO:0000313" key="1">
    <source>
        <dbReference type="EMBL" id="PWW30546.1"/>
    </source>
</evidence>
<gene>
    <name evidence="1" type="ORF">DFO73_103439</name>
</gene>
<evidence type="ECO:0000313" key="2">
    <source>
        <dbReference type="Proteomes" id="UP000247150"/>
    </source>
</evidence>
<sequence length="108" mass="12907">MANTRKEYLFKVYVGTNRESYFFYLIENHLWENDIPLSLFEDAIVEANRFIDFYYIDNKVIPYRLKNANRHCTAENKASIRKFDIKDAPILKKDLLIKTGAFTLEYLI</sequence>
<proteinExistence type="predicted"/>
<comment type="caution">
    <text evidence="1">The sequence shown here is derived from an EMBL/GenBank/DDBJ whole genome shotgun (WGS) entry which is preliminary data.</text>
</comment>
<accession>A0A2V3A169</accession>
<protein>
    <submittedName>
        <fullName evidence="1">Uncharacterized protein</fullName>
    </submittedName>
</protein>
<name>A0A2V3A169_9BACI</name>
<organism evidence="1 2">
    <name type="scientific">Cytobacillus oceanisediminis</name>
    <dbReference type="NCBI Taxonomy" id="665099"/>
    <lineage>
        <taxon>Bacteria</taxon>
        <taxon>Bacillati</taxon>
        <taxon>Bacillota</taxon>
        <taxon>Bacilli</taxon>
        <taxon>Bacillales</taxon>
        <taxon>Bacillaceae</taxon>
        <taxon>Cytobacillus</taxon>
    </lineage>
</organism>
<dbReference type="AlphaFoldDB" id="A0A2V3A169"/>